<feature type="coiled-coil region" evidence="2">
    <location>
        <begin position="494"/>
        <end position="563"/>
    </location>
</feature>
<evidence type="ECO:0000313" key="6">
    <source>
        <dbReference type="Proteomes" id="UP001152320"/>
    </source>
</evidence>
<gene>
    <name evidence="5" type="ORF">HOLleu_11473</name>
</gene>
<feature type="compositionally biased region" description="Polar residues" evidence="3">
    <location>
        <begin position="752"/>
        <end position="763"/>
    </location>
</feature>
<feature type="region of interest" description="Disordered" evidence="3">
    <location>
        <begin position="349"/>
        <end position="411"/>
    </location>
</feature>
<feature type="domain" description="C2H2-type" evidence="4">
    <location>
        <begin position="97"/>
        <end position="124"/>
    </location>
</feature>
<dbReference type="GO" id="GO:0008270">
    <property type="term" value="F:zinc ion binding"/>
    <property type="evidence" value="ECO:0007669"/>
    <property type="project" value="UniProtKB-KW"/>
</dbReference>
<feature type="compositionally biased region" description="Polar residues" evidence="3">
    <location>
        <begin position="459"/>
        <end position="471"/>
    </location>
</feature>
<accession>A0A9Q1HGG3</accession>
<keyword evidence="1" id="KW-0862">Zinc</keyword>
<keyword evidence="1" id="KW-0479">Metal-binding</keyword>
<evidence type="ECO:0000259" key="4">
    <source>
        <dbReference type="PROSITE" id="PS50157"/>
    </source>
</evidence>
<feature type="region of interest" description="Disordered" evidence="3">
    <location>
        <begin position="730"/>
        <end position="763"/>
    </location>
</feature>
<evidence type="ECO:0000256" key="3">
    <source>
        <dbReference type="SAM" id="MobiDB-lite"/>
    </source>
</evidence>
<feature type="compositionally biased region" description="Basic and acidic residues" evidence="3">
    <location>
        <begin position="686"/>
        <end position="695"/>
    </location>
</feature>
<name>A0A9Q1HGG3_HOLLE</name>
<dbReference type="EMBL" id="JAIZAY010000004">
    <property type="protein sequence ID" value="KAJ8044101.1"/>
    <property type="molecule type" value="Genomic_DNA"/>
</dbReference>
<protein>
    <recommendedName>
        <fullName evidence="4">C2H2-type domain-containing protein</fullName>
    </recommendedName>
</protein>
<keyword evidence="2" id="KW-0175">Coiled coil</keyword>
<dbReference type="PROSITE" id="PS00028">
    <property type="entry name" value="ZINC_FINGER_C2H2_1"/>
    <property type="match status" value="1"/>
</dbReference>
<comment type="caution">
    <text evidence="5">The sequence shown here is derived from an EMBL/GenBank/DDBJ whole genome shotgun (WGS) entry which is preliminary data.</text>
</comment>
<proteinExistence type="predicted"/>
<dbReference type="PROSITE" id="PS50157">
    <property type="entry name" value="ZINC_FINGER_C2H2_2"/>
    <property type="match status" value="1"/>
</dbReference>
<dbReference type="Proteomes" id="UP001152320">
    <property type="component" value="Chromosome 4"/>
</dbReference>
<feature type="region of interest" description="Disordered" evidence="3">
    <location>
        <begin position="566"/>
        <end position="589"/>
    </location>
</feature>
<feature type="region of interest" description="Disordered" evidence="3">
    <location>
        <begin position="428"/>
        <end position="472"/>
    </location>
</feature>
<feature type="compositionally biased region" description="Polar residues" evidence="3">
    <location>
        <begin position="349"/>
        <end position="391"/>
    </location>
</feature>
<feature type="compositionally biased region" description="Basic and acidic residues" evidence="3">
    <location>
        <begin position="737"/>
        <end position="748"/>
    </location>
</feature>
<feature type="compositionally biased region" description="Polar residues" evidence="3">
    <location>
        <begin position="698"/>
        <end position="707"/>
    </location>
</feature>
<evidence type="ECO:0000313" key="5">
    <source>
        <dbReference type="EMBL" id="KAJ8044101.1"/>
    </source>
</evidence>
<evidence type="ECO:0000256" key="1">
    <source>
        <dbReference type="PROSITE-ProRule" id="PRU00042"/>
    </source>
</evidence>
<evidence type="ECO:0000256" key="2">
    <source>
        <dbReference type="SAM" id="Coils"/>
    </source>
</evidence>
<feature type="compositionally biased region" description="Polar residues" evidence="3">
    <location>
        <begin position="826"/>
        <end position="836"/>
    </location>
</feature>
<dbReference type="OrthoDB" id="9882192at2759"/>
<keyword evidence="1" id="KW-0863">Zinc-finger</keyword>
<dbReference type="AlphaFoldDB" id="A0A9Q1HGG3"/>
<feature type="region of interest" description="Disordered" evidence="3">
    <location>
        <begin position="668"/>
        <end position="707"/>
    </location>
</feature>
<feature type="compositionally biased region" description="Basic and acidic residues" evidence="3">
    <location>
        <begin position="431"/>
        <end position="452"/>
    </location>
</feature>
<feature type="compositionally biased region" description="Low complexity" evidence="3">
    <location>
        <begin position="398"/>
        <end position="407"/>
    </location>
</feature>
<feature type="region of interest" description="Disordered" evidence="3">
    <location>
        <begin position="826"/>
        <end position="852"/>
    </location>
</feature>
<dbReference type="InterPro" id="IPR013087">
    <property type="entry name" value="Znf_C2H2_type"/>
</dbReference>
<keyword evidence="6" id="KW-1185">Reference proteome</keyword>
<organism evidence="5 6">
    <name type="scientific">Holothuria leucospilota</name>
    <name type="common">Black long sea cucumber</name>
    <name type="synonym">Mertensiothuria leucospilota</name>
    <dbReference type="NCBI Taxonomy" id="206669"/>
    <lineage>
        <taxon>Eukaryota</taxon>
        <taxon>Metazoa</taxon>
        <taxon>Echinodermata</taxon>
        <taxon>Eleutherozoa</taxon>
        <taxon>Echinozoa</taxon>
        <taxon>Holothuroidea</taxon>
        <taxon>Aspidochirotacea</taxon>
        <taxon>Aspidochirotida</taxon>
        <taxon>Holothuriidae</taxon>
        <taxon>Holothuria</taxon>
    </lineage>
</organism>
<sequence length="1050" mass="116330">MFVAHPTVRLKGSEHLWQPIICTDKNCENRDRKNHVHCPLCQNGSCSTDLAYIKMHFRVKHVDEGLDCKTGFYSLKCYRHCKITNLRKEKLLKTPHWHCYKCRNAFIRKDDLIIHHLSHRVHKNNGKVTTHVVVQKDINQGMLIESNGKSYQTLAKIHPCPAKVPECHQPKNDDGHVPIFPKSYIIHTIAQPPATEGGIKVTNQSPAIIKQNDEYSLSEEEITKDNVEIQIVDTRSADVIRHSEAVATIINSNSPLSPEKNHFVLLKKDIPASLPKDSTVASKKEPSVLSQNDICVYTKQDTCKTSQTLLSQNIIIQPHSQNGQHLISAVDKSLELKGHSLLTEGNKSLLSSEDTQKPSANDNHSSNHVNQHFTAQNGQIRSPQNDRSVPCQSDEHLSSSNDPSTSPDNDRCISLRTNQCLPSANELSLTSRKDQCLPSKEKKSLPSLRDESLPLANSDCPSHTDNQNQPSFKVCSPSKAKNKDYSHMECINQKLILLAEKKQLEKGMETAKQEKNEMADTVRGMTDAISQLREENKEMSQKLSKLAEENAALRRQLNVITSAIFSPESSKSSAPSKNSSASKSKFKSPTVNQTILVTPQPINLVSKETSRRRSLQFVSRPVVRMKSILPPAAAEEEGAHQALIGQDLQASLGQKVTKVINATGDKLQRREDISKPSRPQNVLNVEESHAKDKANETGAKSNPSRNNLDVLLKDVQLGSNSESLHDLLEETSSGTVKHSESPETDKSGADASKSTGASEQSGDSLLSEVFEAELETQNLELYSSELEKEFLSSNVFSSSESSVTASSGNKSMESLSYVSKDHVVSGNNDKISSVRQGESMLDTREDSSSSNFMDSAESLLEMFEASLNGEQSLGNIREHTSLPANEESEGESDQVAPSLLSSLFMSTSENENSGQVGGDISQELERFGDTNLTITEPSLVSSRFEVSPQKDFETSFFGSSEDFCRQRSLSDVLHLDENFDLSQVSDEFSILGKCFDSDLGEKSLSGYSVCPLSAFLDDDNFLLNVAREDQQKGRKRFIETDEIGRQKKRK</sequence>
<reference evidence="5" key="1">
    <citation type="submission" date="2021-10" db="EMBL/GenBank/DDBJ databases">
        <title>Tropical sea cucumber genome reveals ecological adaptation and Cuvierian tubules defense mechanism.</title>
        <authorList>
            <person name="Chen T."/>
        </authorList>
    </citation>
    <scope>NUCLEOTIDE SEQUENCE</scope>
    <source>
        <strain evidence="5">Nanhai2018</strain>
        <tissue evidence="5">Muscle</tissue>
    </source>
</reference>